<comment type="similarity">
    <text evidence="1">Belongs to the peptidase S9A family.</text>
</comment>
<dbReference type="Proteomes" id="UP000325122">
    <property type="component" value="Unassembled WGS sequence"/>
</dbReference>
<evidence type="ECO:0000313" key="4">
    <source>
        <dbReference type="Proteomes" id="UP000325122"/>
    </source>
</evidence>
<dbReference type="InterPro" id="IPR051543">
    <property type="entry name" value="Serine_Peptidase_S9A"/>
</dbReference>
<dbReference type="InterPro" id="IPR029058">
    <property type="entry name" value="AB_hydrolase_fold"/>
</dbReference>
<evidence type="ECO:0000256" key="1">
    <source>
        <dbReference type="ARBA" id="ARBA00005228"/>
    </source>
</evidence>
<dbReference type="InterPro" id="IPR001375">
    <property type="entry name" value="Peptidase_S9_cat"/>
</dbReference>
<reference evidence="3 4" key="1">
    <citation type="submission" date="2019-09" db="EMBL/GenBank/DDBJ databases">
        <authorList>
            <person name="Kevbrin V."/>
            <person name="Grouzdev D.S."/>
        </authorList>
    </citation>
    <scope>NUCLEOTIDE SEQUENCE [LARGE SCALE GENOMIC DNA]</scope>
    <source>
        <strain evidence="3 4">G-192</strain>
    </source>
</reference>
<comment type="caution">
    <text evidence="3">The sequence shown here is derived from an EMBL/GenBank/DDBJ whole genome shotgun (WGS) entry which is preliminary data.</text>
</comment>
<dbReference type="PRINTS" id="PR00862">
    <property type="entry name" value="PROLIGOPTASE"/>
</dbReference>
<dbReference type="GO" id="GO:0004252">
    <property type="term" value="F:serine-type endopeptidase activity"/>
    <property type="evidence" value="ECO:0007669"/>
    <property type="project" value="InterPro"/>
</dbReference>
<dbReference type="PANTHER" id="PTHR11757:SF19">
    <property type="entry name" value="PROLYL ENDOPEPTIDASE-LIKE"/>
    <property type="match status" value="1"/>
</dbReference>
<dbReference type="SUPFAM" id="SSF53474">
    <property type="entry name" value="alpha/beta-Hydrolases"/>
    <property type="match status" value="1"/>
</dbReference>
<protein>
    <submittedName>
        <fullName evidence="3">Prolyl oligopeptidase family serine peptidase</fullName>
    </submittedName>
</protein>
<proteinExistence type="inferred from homology"/>
<dbReference type="InterPro" id="IPR002470">
    <property type="entry name" value="Peptidase_S9A"/>
</dbReference>
<evidence type="ECO:0000259" key="2">
    <source>
        <dbReference type="Pfam" id="PF00326"/>
    </source>
</evidence>
<name>A0A5M6ZLU2_9PROT</name>
<dbReference type="AlphaFoldDB" id="A0A5M6ZLU2"/>
<gene>
    <name evidence="3" type="ORF">F1654_01170</name>
</gene>
<dbReference type="GO" id="GO:0006508">
    <property type="term" value="P:proteolysis"/>
    <property type="evidence" value="ECO:0007669"/>
    <property type="project" value="InterPro"/>
</dbReference>
<evidence type="ECO:0000313" key="3">
    <source>
        <dbReference type="EMBL" id="KAA5804647.1"/>
    </source>
</evidence>
<dbReference type="EMBL" id="VWOJ01000001">
    <property type="protein sequence ID" value="KAA5804647.1"/>
    <property type="molecule type" value="Genomic_DNA"/>
</dbReference>
<sequence length="530" mass="56356">MFDTTRGRLAGFDRRQGMHAHLLIRRGYYPQTRIAPLTDTTALLLSPGRVLFDRPGPCGTRACQSLSASLSMVMRSGPANWAPHTGLRLYETAATQTGLFALSRGAGHVLVQEIEADSINWTLFDPFSGPRPVDLPAGPVFASHEGRVLFDANPGGDAATFGLMPGHCITNGCEDSEIIHFAPLTPDRQTPALSLGGDGRLFMIRWEDGASVLYSAPAEPGGAFSKVGGAPQGVHLQFEVLAGFSGVGLSAQAPAGDRRWIHLEIRDGETFIHDLALQPSWFEVRTSSGRAQSADGQAIPYTLFEPLEPASDPCAPLLVHVYGGYGAPSQPRPLFGAERQWIENGGRVAIAHVRGDGAFGAEWAALGESDRWRTIEDLLGVIRHFHEAGLAAPSSTLITGGSFGGALVLAAAAHAPDRIAGADAGSPPLRGGTLDESLTAYLALDPPLQGRLEGMPVLIRAGSHDRVTSPDDLQAWRAILSRNGAEVTALIFDGLPHEWRGSDHPAGHAAEARIASWMLERVTPETACMP</sequence>
<organism evidence="3 4">
    <name type="scientific">Alkalicaulis satelles</name>
    <dbReference type="NCBI Taxonomy" id="2609175"/>
    <lineage>
        <taxon>Bacteria</taxon>
        <taxon>Pseudomonadati</taxon>
        <taxon>Pseudomonadota</taxon>
        <taxon>Alphaproteobacteria</taxon>
        <taxon>Maricaulales</taxon>
        <taxon>Maricaulaceae</taxon>
        <taxon>Alkalicaulis</taxon>
    </lineage>
</organism>
<accession>A0A5M6ZLU2</accession>
<feature type="domain" description="Peptidase S9 prolyl oligopeptidase catalytic" evidence="2">
    <location>
        <begin position="336"/>
        <end position="427"/>
    </location>
</feature>
<dbReference type="PANTHER" id="PTHR11757">
    <property type="entry name" value="PROTEASE FAMILY S9A OLIGOPEPTIDASE"/>
    <property type="match status" value="1"/>
</dbReference>
<dbReference type="Gene3D" id="3.40.50.1820">
    <property type="entry name" value="alpha/beta hydrolase"/>
    <property type="match status" value="1"/>
</dbReference>
<dbReference type="Pfam" id="PF00326">
    <property type="entry name" value="Peptidase_S9"/>
    <property type="match status" value="1"/>
</dbReference>
<keyword evidence="4" id="KW-1185">Reference proteome</keyword>